<dbReference type="eggNOG" id="COG2030">
    <property type="taxonomic scope" value="Bacteria"/>
</dbReference>
<evidence type="ECO:0000259" key="2">
    <source>
        <dbReference type="Pfam" id="PF01575"/>
    </source>
</evidence>
<proteinExistence type="inferred from homology"/>
<dbReference type="GO" id="GO:0003857">
    <property type="term" value="F:(3S)-3-hydroxyacyl-CoA dehydrogenase (NAD+) activity"/>
    <property type="evidence" value="ECO:0007669"/>
    <property type="project" value="TreeGrafter"/>
</dbReference>
<dbReference type="EMBL" id="AOCK01000001">
    <property type="protein sequence ID" value="EMR00244.1"/>
    <property type="molecule type" value="Genomic_DNA"/>
</dbReference>
<dbReference type="PANTHER" id="PTHR13078">
    <property type="entry name" value="PEROXISOMAL MULTIFUNCTIONAL ENZYME TYPE 2-RELATED"/>
    <property type="match status" value="1"/>
</dbReference>
<organism evidence="4 5">
    <name type="scientific">Paeniglutamicibacter gangotriensis Lz1y</name>
    <dbReference type="NCBI Taxonomy" id="1276920"/>
    <lineage>
        <taxon>Bacteria</taxon>
        <taxon>Bacillati</taxon>
        <taxon>Actinomycetota</taxon>
        <taxon>Actinomycetes</taxon>
        <taxon>Micrococcales</taxon>
        <taxon>Micrococcaceae</taxon>
        <taxon>Paeniglutamicibacter</taxon>
    </lineage>
</organism>
<dbReference type="STRING" id="1276920.ADIAG_00251"/>
<dbReference type="PANTHER" id="PTHR13078:SF56">
    <property type="entry name" value="PEROXISOMAL MULTIFUNCTIONAL ENZYME TYPE 2"/>
    <property type="match status" value="1"/>
</dbReference>
<dbReference type="Gene3D" id="3.10.129.10">
    <property type="entry name" value="Hotdog Thioesterase"/>
    <property type="match status" value="1"/>
</dbReference>
<dbReference type="GO" id="GO:0006635">
    <property type="term" value="P:fatty acid beta-oxidation"/>
    <property type="evidence" value="ECO:0007669"/>
    <property type="project" value="TreeGrafter"/>
</dbReference>
<dbReference type="InterPro" id="IPR002539">
    <property type="entry name" value="MaoC-like_dom"/>
</dbReference>
<accession>M7NP02</accession>
<name>M7NP02_9MICC</name>
<dbReference type="RefSeq" id="WP_007269458.1">
    <property type="nucleotide sequence ID" value="NZ_AOCK01000001.1"/>
</dbReference>
<evidence type="ECO:0000256" key="1">
    <source>
        <dbReference type="ARBA" id="ARBA00005254"/>
    </source>
</evidence>
<dbReference type="Pfam" id="PF22622">
    <property type="entry name" value="MFE-2_hydrat-2_N"/>
    <property type="match status" value="1"/>
</dbReference>
<evidence type="ECO:0000313" key="4">
    <source>
        <dbReference type="EMBL" id="EMR00244.1"/>
    </source>
</evidence>
<dbReference type="PATRIC" id="fig|1276920.7.peg.248"/>
<keyword evidence="5" id="KW-1185">Reference proteome</keyword>
<dbReference type="SUPFAM" id="SSF54637">
    <property type="entry name" value="Thioesterase/thiol ester dehydrase-isomerase"/>
    <property type="match status" value="2"/>
</dbReference>
<reference evidence="4 5" key="1">
    <citation type="journal article" date="2013" name="Genome Announc.">
        <title>Draft Genome Sequence of Arthrobacter gangotriensis Strain Lz1yT, Isolated from a Penguin Rookery Soil Sample Collected in Antarctica, near the Indian Station Dakshin Gangotri.</title>
        <authorList>
            <person name="Shivaji S."/>
            <person name="Ara S."/>
            <person name="Bandi S."/>
            <person name="Singh A."/>
            <person name="Kumar Pinnaka A."/>
        </authorList>
    </citation>
    <scope>NUCLEOTIDE SEQUENCE [LARGE SCALE GENOMIC DNA]</scope>
    <source>
        <strain evidence="4 5">Lz1y</strain>
    </source>
</reference>
<feature type="domain" description="Peroxisomal multifunctional enzyme type 2-like N-terminal" evidence="3">
    <location>
        <begin position="28"/>
        <end position="126"/>
    </location>
</feature>
<dbReference type="AlphaFoldDB" id="M7NP02"/>
<dbReference type="GO" id="GO:0004300">
    <property type="term" value="F:enoyl-CoA hydratase activity"/>
    <property type="evidence" value="ECO:0007669"/>
    <property type="project" value="TreeGrafter"/>
</dbReference>
<dbReference type="GO" id="GO:0044594">
    <property type="term" value="F:17-beta-hydroxysteroid dehydrogenase (NAD+) activity"/>
    <property type="evidence" value="ECO:0007669"/>
    <property type="project" value="TreeGrafter"/>
</dbReference>
<dbReference type="Proteomes" id="UP000012015">
    <property type="component" value="Unassembled WGS sequence"/>
</dbReference>
<protein>
    <submittedName>
        <fullName evidence="4">MaoC like domain protein</fullName>
    </submittedName>
</protein>
<sequence length="271" mass="28858">MSAGTTLPEVALETEAWAGKHLGERTVSYTQDDAILYALAIGAPASDLELVFEDRLRVLPSFGLTLAQWAPDIMADQGAFDNRSVHGSQELLVAKELPRSGELKFNARVGEVWDKGSAAVFNIIVECDYFQATWQIFAPGFGGFGGERGPSKPTAPSGAPRDAASIQTNPNQAALYRLLGDKHHIHIDPQAAKRIGQDRPILHGLASLVATTLPLAALSGAHPADIVEFAGRFSGVVFPGDAIEASIWDGGRFEAAVGERTVISDGLAIFR</sequence>
<feature type="domain" description="MaoC-like" evidence="2">
    <location>
        <begin position="158"/>
        <end position="251"/>
    </location>
</feature>
<gene>
    <name evidence="4" type="ORF">ADIAG_00251</name>
</gene>
<evidence type="ECO:0000259" key="3">
    <source>
        <dbReference type="Pfam" id="PF22622"/>
    </source>
</evidence>
<comment type="caution">
    <text evidence="4">The sequence shown here is derived from an EMBL/GenBank/DDBJ whole genome shotgun (WGS) entry which is preliminary data.</text>
</comment>
<dbReference type="Pfam" id="PF01575">
    <property type="entry name" value="MaoC_dehydratas"/>
    <property type="match status" value="1"/>
</dbReference>
<comment type="similarity">
    <text evidence="1">Belongs to the enoyl-CoA hydratase/isomerase family.</text>
</comment>
<evidence type="ECO:0000313" key="5">
    <source>
        <dbReference type="Proteomes" id="UP000012015"/>
    </source>
</evidence>
<dbReference type="InterPro" id="IPR054357">
    <property type="entry name" value="MFE-2_N"/>
</dbReference>
<dbReference type="InterPro" id="IPR029069">
    <property type="entry name" value="HotDog_dom_sf"/>
</dbReference>